<dbReference type="EMBL" id="JABFTP020000083">
    <property type="protein sequence ID" value="KAL3274831.1"/>
    <property type="molecule type" value="Genomic_DNA"/>
</dbReference>
<feature type="region of interest" description="Disordered" evidence="1">
    <location>
        <begin position="2421"/>
        <end position="2517"/>
    </location>
</feature>
<feature type="compositionally biased region" description="Basic and acidic residues" evidence="1">
    <location>
        <begin position="2455"/>
        <end position="2489"/>
    </location>
</feature>
<sequence length="3336" mass="376716">MPKKKGLMSFLKRKSKDEEKSNTEIVNVEFDSEKIEIASSEINNTKNTENISKEMEQTGLDIKGKTHTLPKMKNKTSSQVDESAIQTQSSNLKDKKKKKSSEEGVKEERGRGILNFLSRRSKSKEKERKAEDVKDEEEDMSLKIEDTKLFLSKEIEMYHDVKSLCPTENLKSCSTEESVGDKDSKVGKSQKPTILKYLKKKIKGEQDQASKSVEEDEINEHIEITAAFLQNELRHFEDVRPEKKIQVTEIQERIPSALPDTIDSEEFTAFDFIKEEVDHFETTKLPSTQLIESSFKLETEIEEIDGEAPKEIIKKRIIISEKLRQLPDNVSSDSETSGKILEQLMGIQKELKDLVEQGASEHAYMDSGSTEDQFSPDIGYSKIIISRSITEIPSEKKIDVVKAEVRDEQKISGSQEKIENVESECTERMLDLELARGDVVEDVSPLESKIKRYSSLIQEKITDLDDISEVSTSNVIVNQDKGNLTNIDRSEEDKGFKDDCSPSKKSLYTKLNEKDKECHPELRHVTADFIKDLKVQYNPDDNLQDSETSKISIKEIEVSSKSNVVPYVTSPTMVRRTSSQRVSSKRTQVTEIPHDSTETIEETTYLVTDPDENLSDNRSDCDKRKPLFRLESDEDDFVTCLRIERRDSAKSNILEILSDDNLDNLLCDLQTQSSDSIQESTSSNETDETMVKTYDLSSSKYDIDIIEQKLRDLGKALDTLEKPFDQVVKDELKGKKLKRVERKFERMASEVLEPDTASKQADQSAETKQFQQLVSQLSNDEVISFQKEYNNLWDDYTFSKSDELDSKTPDSQADILDLPKDISCRQLTEASQTLSTNIHTPQPMPRQQKPKELFENNQESDPHTKQISPVRDDLLDEKDQAEEISYQDKKKFWETISKEPEKNILENTLTNKRKSIHEISQPPIPKPRGGLLFSYSVSEISSEKLPVEENTETKAESHPETNELTCTESPKVFDEPIEVPKSEYQASFVSPLERGDKSIETNQTIPENEEILSSKSEAINLLQEDVKDAIGTIESKEENIHAEMKKSDSTDSDTDGPGQNSSLGGDNAGYISDCGDVEQYISDSEIEDRVPQIRERQMSVFVPPSVSQRTRYERSASLPTEDLYEVSARSTKLRKQYYEEQIKKEMIKEQLTFDLEDENSPERKSIGSSTNIAEFLEKDSIYTKSSQDEANTETSIIEMEEEQSSFEVPAIPQTQQISYSASDEDIVNACKIDNESVFSIRDDAKTELDDFKDLTGNELSSKEIHVDKSEIEKSEKVKDKYLDGLQTSLEVKSISKSPIFEEAIPEITFSLSGKQRRISEESDEYAPKDEGFVTSPLLEQSEIESDVIDDIEHENENSKQIGEISSVYEEKYESEMKVSSSEREREPEISKKSSEKANNISLINQPEENVTNTVWEVSVESETLNEEKLTSLPSIPTATKRLSIGEQSDSLSEKLMEKEEDLSSDVRDESDLGSEIHQDHSDSSASDKIKSESHSDMKRIILESLHQQKVDPEEAKIIANSLIEEIESEIQKVENINRGIRSKSESTESEKHVTEYLKELAESKGLDQREVELVESVLERRQRQILKLTRGDTQASSMEITDEDLRHSEGDLDYRHILEQQMDQLEAEYSDNLKNVYESLVQDQDVVATKISEDRHKEDHQNIEGQNMKKDIQMKVHESLTNEKSYKDTRNVIIEEDETLSESITEDVNQTNATFKLDLNESTKMENDQIIYREDVKAVSDMNLKSDHQIITDKITRESAGLIEDNVKSAETFAESVEFKEAETVKTEIFDKASGTVEKVEDKKDAELEEFINEEKIEKSHSIRSVNDDGGEIEKSETLEQTIVQTSSMFQTHEESIREIVSKDFGASDIEKEEDKMKRTSSSDSKSSASSAKSPEDIFSTCSSSRKMDSETCPDVVLRKSKVDSESTPLKPDRKSGVDLESYSSSGESYYHSFEVDSKSRPCSSDIEGIVPTASSEYESALNSQELSARSQLTSGEYHTAVSSLSSKESMASFESESSGNLASIEASEVSETLVPTNSDLEGDMDIIDQQILGDTELLWPTNAEEIEDLETNTTDLFNELEKESASDSDRFVDIPSKMKRSYEMTFQPEPKVLSVDSPHTESNDLEEKFGTSLDDGSVLSVSLSSTSSIQLKTVIELSKTESGGLEESLTTSALSDHMSLEDVDSMLRSTENIAQSHTSTSTVPPTQEPVESVTILSASFTDNGKFNVCSQVTTETAQTSREIQKISHDELKKKGHRRQESNSFIPSLIHSISKSPETQLPSEENQMLPDYEKIEERTIESSIRHESQDKAHDLSARRQSGERRDSHGKSSTTSSEKSSFEEAEAEAAFNMVAHISPVHKIKQICPIIEDIDAEKNELEAKELAERERIARANLLKDASPGSIPDIKVTEHMAPLDETGFRYPELEMERIEQKQDQEEPKGPESETPVSISSKSSEDTDQGREYTLEERNITHKEETYEERAFTESKSEITTVVEKTMSEEERATDSPNSDSFELVEKPDIIDDFVVIEEVGKEACEMDSEGKSVTIQGKPKRIKKHDEEIDAYLAKSDPTPLTKMTELKYFPNDSNEDLEFDFEDSPPQKQKGSERSKDYGLEYDRELEANRKWIEQQFHGDQAAMAAAGYGYEMEFERGPLEDIKEEDINDIDLASSRIGSLGSQKESGGSLGSIKDSYSSTPEYDVLAGRKYFTKSGEHDDISMSSLQEFENLERAMSLETKKFHHGSGSQDSSSNGSFKTRYYASKGQGDDISVSSLKEFEGLEKACIAAYKTEIKVKEEEEMLSQIEEAQESLPHETQIQNEIVVDDKKNQETDEEDYEKRMFEIDEIIRQAQNNVERFIDLKEADKTESLGRGDSVEEVSKVPDLDLDAPVSKKSVVKWNEDDPMVTSTDSLDCKQEKPSHHNSTDSLDQKSYVHDIMTASTDSIEFNNQVSKSNITTDSMDVKAESSHMVLSDSLELAVASSTKVQTDSLDEDDQRISCDPNSSDTGKDFSSSVKDDGGEHDEQLHELMLGSTDSLEPTSSAATHATYQYETDSVFSGSFTSGGSNTMVSSTDTIDPTFSKGTVDIATAVRKVWFDEETSASGRNITAEYFEDTTMPYVTEVIEPCDDPGFSHTIHRRVELPPEVNRVTFHGKDAEQQLQQFIDNFGDSEEVHETEEIDADGNVHIKKVVQKRYIIKSSEEGAPGFKSGEHTFTRMVTNQDGNKTTYSQQFEVSPSQLTALTKSLTGDASPKPSGSRDTMKVQATRRRPLRYDISVDDQTEVDPREHDWRFDLNKDDQSQESTTDRQDGQTRQAPVDQHQLSEEMKELLKEMEQASKK</sequence>
<feature type="compositionally biased region" description="Polar residues" evidence="1">
    <location>
        <begin position="2998"/>
        <end position="3011"/>
    </location>
</feature>
<feature type="compositionally biased region" description="Basic and acidic residues" evidence="1">
    <location>
        <begin position="1368"/>
        <end position="1395"/>
    </location>
</feature>
<feature type="compositionally biased region" description="Basic and acidic residues" evidence="1">
    <location>
        <begin position="2424"/>
        <end position="2444"/>
    </location>
</feature>
<feature type="compositionally biased region" description="Polar residues" evidence="1">
    <location>
        <begin position="1397"/>
        <end position="1415"/>
    </location>
</feature>
<feature type="compositionally biased region" description="Polar residues" evidence="1">
    <location>
        <begin position="75"/>
        <end position="88"/>
    </location>
</feature>
<reference evidence="2 3" key="1">
    <citation type="journal article" date="2021" name="BMC Biol.">
        <title>Horizontally acquired antibacterial genes associated with adaptive radiation of ladybird beetles.</title>
        <authorList>
            <person name="Li H.S."/>
            <person name="Tang X.F."/>
            <person name="Huang Y.H."/>
            <person name="Xu Z.Y."/>
            <person name="Chen M.L."/>
            <person name="Du X.Y."/>
            <person name="Qiu B.Y."/>
            <person name="Chen P.T."/>
            <person name="Zhang W."/>
            <person name="Slipinski A."/>
            <person name="Escalona H.E."/>
            <person name="Waterhouse R.M."/>
            <person name="Zwick A."/>
            <person name="Pang H."/>
        </authorList>
    </citation>
    <scope>NUCLEOTIDE SEQUENCE [LARGE SCALE GENOMIC DNA]</scope>
    <source>
        <strain evidence="2">SYSU2018</strain>
    </source>
</reference>
<feature type="region of interest" description="Disordered" evidence="1">
    <location>
        <begin position="856"/>
        <end position="876"/>
    </location>
</feature>
<feature type="compositionally biased region" description="Acidic residues" evidence="1">
    <location>
        <begin position="1341"/>
        <end position="1353"/>
    </location>
</feature>
<feature type="compositionally biased region" description="Basic and acidic residues" evidence="1">
    <location>
        <begin position="1917"/>
        <end position="1938"/>
    </location>
</feature>
<feature type="compositionally biased region" description="Polar residues" evidence="1">
    <location>
        <begin position="1981"/>
        <end position="2022"/>
    </location>
</feature>
<feature type="region of interest" description="Disordered" evidence="1">
    <location>
        <begin position="3242"/>
        <end position="3336"/>
    </location>
</feature>
<dbReference type="Proteomes" id="UP001516400">
    <property type="component" value="Unassembled WGS sequence"/>
</dbReference>
<feature type="region of interest" description="Disordered" evidence="1">
    <location>
        <begin position="1311"/>
        <end position="1495"/>
    </location>
</feature>
<feature type="compositionally biased region" description="Low complexity" evidence="1">
    <location>
        <begin position="1882"/>
        <end position="1893"/>
    </location>
</feature>
<feature type="compositionally biased region" description="Basic and acidic residues" evidence="1">
    <location>
        <begin position="1852"/>
        <end position="1862"/>
    </location>
</feature>
<feature type="region of interest" description="Disordered" evidence="1">
    <location>
        <begin position="2735"/>
        <end position="2757"/>
    </location>
</feature>
<proteinExistence type="predicted"/>
<feature type="region of interest" description="Disordered" evidence="1">
    <location>
        <begin position="1981"/>
        <end position="2031"/>
    </location>
</feature>
<feature type="region of interest" description="Disordered" evidence="1">
    <location>
        <begin position="44"/>
        <end position="139"/>
    </location>
</feature>
<evidence type="ECO:0000313" key="3">
    <source>
        <dbReference type="Proteomes" id="UP001516400"/>
    </source>
</evidence>
<accession>A0ABD2N7R2</accession>
<feature type="compositionally biased region" description="Basic and acidic residues" evidence="1">
    <location>
        <begin position="2291"/>
        <end position="2329"/>
    </location>
</feature>
<feature type="region of interest" description="Disordered" evidence="1">
    <location>
        <begin position="1"/>
        <end position="23"/>
    </location>
</feature>
<feature type="region of interest" description="Disordered" evidence="1">
    <location>
        <begin position="1852"/>
        <end position="1946"/>
    </location>
</feature>
<feature type="compositionally biased region" description="Basic and acidic residues" evidence="1">
    <location>
        <begin position="2909"/>
        <end position="2926"/>
    </location>
</feature>
<feature type="region of interest" description="Disordered" evidence="1">
    <location>
        <begin position="2235"/>
        <end position="2342"/>
    </location>
</feature>
<feature type="compositionally biased region" description="Basic and acidic residues" evidence="1">
    <location>
        <begin position="3280"/>
        <end position="3307"/>
    </location>
</feature>
<gene>
    <name evidence="2" type="ORF">HHI36_019614</name>
</gene>
<evidence type="ECO:0000256" key="1">
    <source>
        <dbReference type="SAM" id="MobiDB-lite"/>
    </source>
</evidence>
<feature type="compositionally biased region" description="Basic and acidic residues" evidence="1">
    <location>
        <begin position="943"/>
        <end position="961"/>
    </location>
</feature>
<feature type="compositionally biased region" description="Basic and acidic residues" evidence="1">
    <location>
        <begin position="100"/>
        <end position="111"/>
    </location>
</feature>
<feature type="region of interest" description="Disordered" evidence="1">
    <location>
        <begin position="2112"/>
        <end position="2132"/>
    </location>
</feature>
<feature type="compositionally biased region" description="Basic and acidic residues" evidence="1">
    <location>
        <begin position="2821"/>
        <end position="2833"/>
    </location>
</feature>
<feature type="region of interest" description="Disordered" evidence="1">
    <location>
        <begin position="943"/>
        <end position="963"/>
    </location>
</feature>
<feature type="compositionally biased region" description="Basic and acidic residues" evidence="1">
    <location>
        <begin position="2604"/>
        <end position="2613"/>
    </location>
</feature>
<feature type="compositionally biased region" description="Acidic residues" evidence="1">
    <location>
        <begin position="2587"/>
        <end position="2597"/>
    </location>
</feature>
<feature type="compositionally biased region" description="Basic and acidic residues" evidence="1">
    <location>
        <begin position="2119"/>
        <end position="2130"/>
    </location>
</feature>
<feature type="region of interest" description="Disordered" evidence="1">
    <location>
        <begin position="2587"/>
        <end position="2613"/>
    </location>
</feature>
<evidence type="ECO:0000313" key="2">
    <source>
        <dbReference type="EMBL" id="KAL3274831.1"/>
    </source>
</evidence>
<organism evidence="2 3">
    <name type="scientific">Cryptolaemus montrouzieri</name>
    <dbReference type="NCBI Taxonomy" id="559131"/>
    <lineage>
        <taxon>Eukaryota</taxon>
        <taxon>Metazoa</taxon>
        <taxon>Ecdysozoa</taxon>
        <taxon>Arthropoda</taxon>
        <taxon>Hexapoda</taxon>
        <taxon>Insecta</taxon>
        <taxon>Pterygota</taxon>
        <taxon>Neoptera</taxon>
        <taxon>Endopterygota</taxon>
        <taxon>Coleoptera</taxon>
        <taxon>Polyphaga</taxon>
        <taxon>Cucujiformia</taxon>
        <taxon>Coccinelloidea</taxon>
        <taxon>Coccinellidae</taxon>
        <taxon>Scymninae</taxon>
        <taxon>Scymnini</taxon>
        <taxon>Cryptolaemus</taxon>
    </lineage>
</organism>
<comment type="caution">
    <text evidence="2">The sequence shown here is derived from an EMBL/GenBank/DDBJ whole genome shotgun (WGS) entry which is preliminary data.</text>
</comment>
<feature type="compositionally biased region" description="Low complexity" evidence="1">
    <location>
        <begin position="2741"/>
        <end position="2752"/>
    </location>
</feature>
<feature type="compositionally biased region" description="Basic and acidic residues" evidence="1">
    <location>
        <begin position="1032"/>
        <end position="1049"/>
    </location>
</feature>
<feature type="compositionally biased region" description="Basic and acidic residues" evidence="1">
    <location>
        <begin position="2243"/>
        <end position="2253"/>
    </location>
</feature>
<feature type="compositionally biased region" description="Basic and acidic residues" evidence="1">
    <location>
        <begin position="3318"/>
        <end position="3336"/>
    </location>
</feature>
<feature type="compositionally biased region" description="Polar residues" evidence="1">
    <location>
        <begin position="1000"/>
        <end position="1011"/>
    </location>
</feature>
<feature type="compositionally biased region" description="Basic and acidic residues" evidence="1">
    <location>
        <begin position="1464"/>
        <end position="1495"/>
    </location>
</feature>
<feature type="compositionally biased region" description="Basic and acidic residues" evidence="1">
    <location>
        <begin position="2860"/>
        <end position="2881"/>
    </location>
</feature>
<feature type="region of interest" description="Disordered" evidence="1">
    <location>
        <begin position="976"/>
        <end position="1011"/>
    </location>
</feature>
<feature type="region of interest" description="Disordered" evidence="1">
    <location>
        <begin position="2860"/>
        <end position="2926"/>
    </location>
</feature>
<protein>
    <submittedName>
        <fullName evidence="2">Uncharacterized protein</fullName>
    </submittedName>
</protein>
<feature type="compositionally biased region" description="Polar residues" evidence="1">
    <location>
        <begin position="2671"/>
        <end position="2681"/>
    </location>
</feature>
<feature type="compositionally biased region" description="Basic residues" evidence="1">
    <location>
        <begin position="65"/>
        <end position="74"/>
    </location>
</feature>
<feature type="region of interest" description="Disordered" evidence="1">
    <location>
        <begin position="1032"/>
        <end position="1071"/>
    </location>
</feature>
<name>A0ABD2N7R2_9CUCU</name>
<feature type="region of interest" description="Disordered" evidence="1">
    <location>
        <begin position="2983"/>
        <end position="3018"/>
    </location>
</feature>
<feature type="region of interest" description="Disordered" evidence="1">
    <location>
        <begin position="2671"/>
        <end position="2690"/>
    </location>
</feature>
<feature type="compositionally biased region" description="Basic and acidic residues" evidence="1">
    <location>
        <begin position="1317"/>
        <end position="1331"/>
    </location>
</feature>
<feature type="region of interest" description="Disordered" evidence="1">
    <location>
        <begin position="2801"/>
        <end position="2833"/>
    </location>
</feature>
<keyword evidence="3" id="KW-1185">Reference proteome</keyword>
<feature type="compositionally biased region" description="Polar residues" evidence="1">
    <location>
        <begin position="2262"/>
        <end position="2286"/>
    </location>
</feature>
<feature type="compositionally biased region" description="Basic and acidic residues" evidence="1">
    <location>
        <begin position="1869"/>
        <end position="1878"/>
    </location>
</feature>
<feature type="compositionally biased region" description="Basic residues" evidence="1">
    <location>
        <begin position="1"/>
        <end position="14"/>
    </location>
</feature>